<dbReference type="GO" id="GO:0006508">
    <property type="term" value="P:proteolysis"/>
    <property type="evidence" value="ECO:0007669"/>
    <property type="project" value="InterPro"/>
</dbReference>
<dbReference type="InterPro" id="IPR032861">
    <property type="entry name" value="TAXi_N"/>
</dbReference>
<dbReference type="Proteomes" id="UP000324897">
    <property type="component" value="Unassembled WGS sequence"/>
</dbReference>
<dbReference type="InterPro" id="IPR032799">
    <property type="entry name" value="TAXi_C"/>
</dbReference>
<accession>A0A5J9TQ74</accession>
<keyword evidence="3" id="KW-0732">Signal</keyword>
<dbReference type="PANTHER" id="PTHR13683:SF330">
    <property type="entry name" value="OS06G0118700 PROTEIN"/>
    <property type="match status" value="1"/>
</dbReference>
<dbReference type="OrthoDB" id="606366at2759"/>
<proteinExistence type="inferred from homology"/>
<dbReference type="Gramene" id="TVU13549">
    <property type="protein sequence ID" value="TVU13549"/>
    <property type="gene ID" value="EJB05_40609"/>
</dbReference>
<dbReference type="Gene3D" id="2.40.70.10">
    <property type="entry name" value="Acid Proteases"/>
    <property type="match status" value="2"/>
</dbReference>
<evidence type="ECO:0000259" key="4">
    <source>
        <dbReference type="PROSITE" id="PS51767"/>
    </source>
</evidence>
<dbReference type="PROSITE" id="PS51767">
    <property type="entry name" value="PEPTIDASE_A1"/>
    <property type="match status" value="1"/>
</dbReference>
<dbReference type="GO" id="GO:0004190">
    <property type="term" value="F:aspartic-type endopeptidase activity"/>
    <property type="evidence" value="ECO:0007669"/>
    <property type="project" value="InterPro"/>
</dbReference>
<gene>
    <name evidence="5" type="ORF">EJB05_40609</name>
</gene>
<comment type="caution">
    <text evidence="5">The sequence shown here is derived from an EMBL/GenBank/DDBJ whole genome shotgun (WGS) entry which is preliminary data.</text>
</comment>
<dbReference type="PANTHER" id="PTHR13683">
    <property type="entry name" value="ASPARTYL PROTEASES"/>
    <property type="match status" value="1"/>
</dbReference>
<feature type="active site" evidence="2">
    <location>
        <position position="371"/>
    </location>
</feature>
<feature type="non-terminal residue" evidence="5">
    <location>
        <position position="1"/>
    </location>
</feature>
<dbReference type="AlphaFoldDB" id="A0A5J9TQ74"/>
<evidence type="ECO:0000256" key="1">
    <source>
        <dbReference type="ARBA" id="ARBA00007447"/>
    </source>
</evidence>
<dbReference type="InterPro" id="IPR033121">
    <property type="entry name" value="PEPTIDASE_A1"/>
</dbReference>
<dbReference type="Pfam" id="PF14541">
    <property type="entry name" value="TAXi_C"/>
    <property type="match status" value="1"/>
</dbReference>
<evidence type="ECO:0000313" key="6">
    <source>
        <dbReference type="Proteomes" id="UP000324897"/>
    </source>
</evidence>
<evidence type="ECO:0000256" key="2">
    <source>
        <dbReference type="PIRSR" id="PIRSR601461-1"/>
    </source>
</evidence>
<feature type="chain" id="PRO_5023923205" description="Peptidase A1 domain-containing protein" evidence="3">
    <location>
        <begin position="24"/>
        <end position="487"/>
    </location>
</feature>
<comment type="similarity">
    <text evidence="1">Belongs to the peptidase A1 family.</text>
</comment>
<feature type="domain" description="Peptidase A1" evidence="4">
    <location>
        <begin position="153"/>
        <end position="483"/>
    </location>
</feature>
<evidence type="ECO:0000256" key="3">
    <source>
        <dbReference type="SAM" id="SignalP"/>
    </source>
</evidence>
<reference evidence="5 6" key="1">
    <citation type="journal article" date="2019" name="Sci. Rep.">
        <title>A high-quality genome of Eragrostis curvula grass provides insights into Poaceae evolution and supports new strategies to enhance forage quality.</title>
        <authorList>
            <person name="Carballo J."/>
            <person name="Santos B.A.C.M."/>
            <person name="Zappacosta D."/>
            <person name="Garbus I."/>
            <person name="Selva J.P."/>
            <person name="Gallo C.A."/>
            <person name="Diaz A."/>
            <person name="Albertini E."/>
            <person name="Caccamo M."/>
            <person name="Echenique V."/>
        </authorList>
    </citation>
    <scope>NUCLEOTIDE SEQUENCE [LARGE SCALE GENOMIC DNA]</scope>
    <source>
        <strain evidence="6">cv. Victoria</strain>
        <tissue evidence="5">Leaf</tissue>
    </source>
</reference>
<feature type="active site" evidence="2">
    <location>
        <position position="171"/>
    </location>
</feature>
<feature type="signal peptide" evidence="3">
    <location>
        <begin position="1"/>
        <end position="23"/>
    </location>
</feature>
<dbReference type="SUPFAM" id="SSF50630">
    <property type="entry name" value="Acid proteases"/>
    <property type="match status" value="1"/>
</dbReference>
<evidence type="ECO:0000313" key="5">
    <source>
        <dbReference type="EMBL" id="TVU13549.1"/>
    </source>
</evidence>
<organism evidence="5 6">
    <name type="scientific">Eragrostis curvula</name>
    <name type="common">weeping love grass</name>
    <dbReference type="NCBI Taxonomy" id="38414"/>
    <lineage>
        <taxon>Eukaryota</taxon>
        <taxon>Viridiplantae</taxon>
        <taxon>Streptophyta</taxon>
        <taxon>Embryophyta</taxon>
        <taxon>Tracheophyta</taxon>
        <taxon>Spermatophyta</taxon>
        <taxon>Magnoliopsida</taxon>
        <taxon>Liliopsida</taxon>
        <taxon>Poales</taxon>
        <taxon>Poaceae</taxon>
        <taxon>PACMAD clade</taxon>
        <taxon>Chloridoideae</taxon>
        <taxon>Eragrostideae</taxon>
        <taxon>Eragrostidinae</taxon>
        <taxon>Eragrostis</taxon>
    </lineage>
</organism>
<sequence>MAVAFLALLLLLLLSGSPPSAFAAGDGEHGYTLVEISSLQEKDVCSGHRVPVPPNRTWVPLSLLHGSCSPASSARAKPTLAELLRHDEHRVEDIHRRLSGFADEKRKKIKKRAAGSMSTQMNSGPVLDVNMGTLSSTSSQSEVVFQPTATGGSSIRRRWRPPGVRQTVMVDTASDVPWVQCRPCSKPPCRSFDPARSNTYAAFRCNSTDCARLGPNANGCFRNQCQYRASSPDGLTSTGTYGSDVLAIGPARTIRRFKFGCSRAMRGSIGSAAAGGIMALGGGAQTTLVAQAASAFGNAFSYCIPPTPSYPGFFTLGSPIAAASRRFVRTPLVRDGRSPATFHRVLLRAVSVAGRTLDVPPQLFAAGTVLDSRTTITRLPLTAYQALRAAFRSSMAAYRKAPRKGILDTCFNFTGVPVVNLPKVALVFDRNAVLELDPSGILFNDCLAFASNADDTAPGILGNVQQQTIEVLYDLATSSVGFRRLAC</sequence>
<name>A0A5J9TQ74_9POAL</name>
<dbReference type="InterPro" id="IPR021109">
    <property type="entry name" value="Peptidase_aspartic_dom_sf"/>
</dbReference>
<keyword evidence="6" id="KW-1185">Reference proteome</keyword>
<dbReference type="InterPro" id="IPR001461">
    <property type="entry name" value="Aspartic_peptidase_A1"/>
</dbReference>
<dbReference type="FunFam" id="2.40.70.10:FF:000013">
    <property type="entry name" value="Aspartyl protease AED1"/>
    <property type="match status" value="1"/>
</dbReference>
<dbReference type="EMBL" id="RWGY01000034">
    <property type="protein sequence ID" value="TVU13549.1"/>
    <property type="molecule type" value="Genomic_DNA"/>
</dbReference>
<protein>
    <recommendedName>
        <fullName evidence="4">Peptidase A1 domain-containing protein</fullName>
    </recommendedName>
</protein>
<dbReference type="Pfam" id="PF14543">
    <property type="entry name" value="TAXi_N"/>
    <property type="match status" value="1"/>
</dbReference>